<proteinExistence type="predicted"/>
<dbReference type="AlphaFoldDB" id="A0A6C0DZB3"/>
<reference evidence="2" key="1">
    <citation type="journal article" date="2020" name="Nature">
        <title>Giant virus diversity and host interactions through global metagenomics.</title>
        <authorList>
            <person name="Schulz F."/>
            <person name="Roux S."/>
            <person name="Paez-Espino D."/>
            <person name="Jungbluth S."/>
            <person name="Walsh D.A."/>
            <person name="Denef V.J."/>
            <person name="McMahon K.D."/>
            <person name="Konstantinidis K.T."/>
            <person name="Eloe-Fadrosh E.A."/>
            <person name="Kyrpides N.C."/>
            <person name="Woyke T."/>
        </authorList>
    </citation>
    <scope>NUCLEOTIDE SEQUENCE</scope>
    <source>
        <strain evidence="2">GVMAG-M-3300023179-103</strain>
    </source>
</reference>
<feature type="domain" description="Protein kinase" evidence="1">
    <location>
        <begin position="18"/>
        <end position="340"/>
    </location>
</feature>
<dbReference type="Gene3D" id="1.10.510.10">
    <property type="entry name" value="Transferase(Phosphotransferase) domain 1"/>
    <property type="match status" value="1"/>
</dbReference>
<sequence length="340" mass="41358">MTYNYIKYKLIGGSNDDYKIIKEIGIGMMGTVYLVKDKSNNKYAMKIEKILKKYINESLEYDIWREIEFSNKMYKKHPNHFMKIYDNWIDKKCTHKQDWEKQGLKLELFNKSAQNYYKKLFDSPYCSIKIYSLIDLTLKDIYEKLTDKQYYDIFIQCLYVMYLCNKSGYLHRDWKMDNIGLIKTDDKYINIFDNKIKTHGYKVILLDYGAIIHKKYILSSYEKNIFRNKITDLFFMFDRYKYNMIFNFKKFENKYNVDTFDSCTIDEDINKLLPKFNKNNDVLSQYIYKIKYYDTFENQLIGKEIEPIKPKLLLPEETILFIIKNIYNIKKCILFMIKNN</sequence>
<dbReference type="EMBL" id="MN739696">
    <property type="protein sequence ID" value="QHT21690.1"/>
    <property type="molecule type" value="Genomic_DNA"/>
</dbReference>
<name>A0A6C0DZB3_9ZZZZ</name>
<evidence type="ECO:0000313" key="2">
    <source>
        <dbReference type="EMBL" id="QHT21690.1"/>
    </source>
</evidence>
<organism evidence="2">
    <name type="scientific">viral metagenome</name>
    <dbReference type="NCBI Taxonomy" id="1070528"/>
    <lineage>
        <taxon>unclassified sequences</taxon>
        <taxon>metagenomes</taxon>
        <taxon>organismal metagenomes</taxon>
    </lineage>
</organism>
<dbReference type="InterPro" id="IPR000719">
    <property type="entry name" value="Prot_kinase_dom"/>
</dbReference>
<protein>
    <recommendedName>
        <fullName evidence="1">Protein kinase domain-containing protein</fullName>
    </recommendedName>
</protein>
<dbReference type="PROSITE" id="PS50011">
    <property type="entry name" value="PROTEIN_KINASE_DOM"/>
    <property type="match status" value="1"/>
</dbReference>
<accession>A0A6C0DZB3</accession>
<dbReference type="PROSITE" id="PS00107">
    <property type="entry name" value="PROTEIN_KINASE_ATP"/>
    <property type="match status" value="1"/>
</dbReference>
<evidence type="ECO:0000259" key="1">
    <source>
        <dbReference type="PROSITE" id="PS50011"/>
    </source>
</evidence>
<dbReference type="GO" id="GO:0005524">
    <property type="term" value="F:ATP binding"/>
    <property type="evidence" value="ECO:0007669"/>
    <property type="project" value="InterPro"/>
</dbReference>
<dbReference type="SUPFAM" id="SSF56112">
    <property type="entry name" value="Protein kinase-like (PK-like)"/>
    <property type="match status" value="1"/>
</dbReference>
<dbReference type="GO" id="GO:0004672">
    <property type="term" value="F:protein kinase activity"/>
    <property type="evidence" value="ECO:0007669"/>
    <property type="project" value="InterPro"/>
</dbReference>
<dbReference type="InterPro" id="IPR011009">
    <property type="entry name" value="Kinase-like_dom_sf"/>
</dbReference>
<dbReference type="InterPro" id="IPR017441">
    <property type="entry name" value="Protein_kinase_ATP_BS"/>
</dbReference>